<dbReference type="EC" id="2.7.7.7" evidence="1"/>
<dbReference type="PANTHER" id="PTHR11669">
    <property type="entry name" value="REPLICATION FACTOR C / DNA POLYMERASE III GAMMA-TAU SUBUNIT"/>
    <property type="match status" value="1"/>
</dbReference>
<gene>
    <name evidence="1" type="ORF">EJK80_01585</name>
</gene>
<keyword evidence="1" id="KW-0808">Transferase</keyword>
<keyword evidence="1" id="KW-0548">Nucleotidyltransferase</keyword>
<proteinExistence type="predicted"/>
<organism evidence="1 2">
    <name type="scientific">Corynebacterium phoceense</name>
    <dbReference type="NCBI Taxonomy" id="1686286"/>
    <lineage>
        <taxon>Bacteria</taxon>
        <taxon>Bacillati</taxon>
        <taxon>Actinomycetota</taxon>
        <taxon>Actinomycetes</taxon>
        <taxon>Mycobacteriales</taxon>
        <taxon>Corynebacteriaceae</taxon>
        <taxon>Corynebacterium</taxon>
    </lineage>
</organism>
<dbReference type="InterPro" id="IPR050238">
    <property type="entry name" value="DNA_Rep/Repair_Clamp_Loader"/>
</dbReference>
<sequence>MTAIAPAILPPSTSAAYFGHEVCRSQPAARRSLFITSYSTRLERVSSPENLSVAARLADAPSVRDTILAAAAAAHGLPGTDPRAMTHSWLFTGPPGAGRALAAQAFAAALMCPAEPGRGCGTCETCRGILGPEPRHTDLVFIRPEGLTIGVDGVRDMIRDAATRPTVAPWRVVIYDKADRLTDSAANSLLKTVEEPSSTTVLILCAPSTAPEDFSQTLRSRCRHLYIPAPTVDQIVEDLVAEGASPADARLAAVTSLRNVGRARQLVQNTDAQRRRTMAINLAEDIFHGSGAFVAASRLITNVTNEAKTINEAKNAKEDEEIAMAFGAGAKGKGAAKVQSEIKKEIKKREPARRSRQKRTQYDLLDTALVDLMGIYRDALMLKVGAAVEATHPDFSGLAGDLAARVSEEGLVAAQNAIVLCRERLLVNLDPTMALNGLVGRLRIACRAR</sequence>
<dbReference type="Proteomes" id="UP000318080">
    <property type="component" value="Unassembled WGS sequence"/>
</dbReference>
<protein>
    <submittedName>
        <fullName evidence="1">DNA polymerase III subunit delta</fullName>
        <ecNumber evidence="1">2.7.7.7</ecNumber>
    </submittedName>
</protein>
<dbReference type="AlphaFoldDB" id="A0A540R982"/>
<dbReference type="GO" id="GO:0006261">
    <property type="term" value="P:DNA-templated DNA replication"/>
    <property type="evidence" value="ECO:0007669"/>
    <property type="project" value="TreeGrafter"/>
</dbReference>
<evidence type="ECO:0000313" key="1">
    <source>
        <dbReference type="EMBL" id="TQE44305.1"/>
    </source>
</evidence>
<dbReference type="STRING" id="1686286.GCA_900092335_00548"/>
<evidence type="ECO:0000313" key="2">
    <source>
        <dbReference type="Proteomes" id="UP000318080"/>
    </source>
</evidence>
<accession>A0A540R982</accession>
<reference evidence="1 2" key="1">
    <citation type="submission" date="2019-06" db="EMBL/GenBank/DDBJ databases">
        <title>Draft genome of C. phoceense Strain 272.</title>
        <authorList>
            <person name="Pacheco L.G.C."/>
            <person name="Barberis C.M."/>
            <person name="Almuzara M.N."/>
            <person name="Traglia G.M."/>
            <person name="Santos C.S."/>
            <person name="Rocha D.J.P.G."/>
            <person name="Aguiar E.R.G.R."/>
            <person name="Vay C.A."/>
        </authorList>
    </citation>
    <scope>NUCLEOTIDE SEQUENCE [LARGE SCALE GENOMIC DNA]</scope>
    <source>
        <strain evidence="1 2">272</strain>
    </source>
</reference>
<dbReference type="SUPFAM" id="SSF52540">
    <property type="entry name" value="P-loop containing nucleoside triphosphate hydrolases"/>
    <property type="match status" value="1"/>
</dbReference>
<dbReference type="InterPro" id="IPR027417">
    <property type="entry name" value="P-loop_NTPase"/>
</dbReference>
<dbReference type="EMBL" id="VHIR01000002">
    <property type="protein sequence ID" value="TQE44305.1"/>
    <property type="molecule type" value="Genomic_DNA"/>
</dbReference>
<keyword evidence="2" id="KW-1185">Reference proteome</keyword>
<dbReference type="GO" id="GO:0003887">
    <property type="term" value="F:DNA-directed DNA polymerase activity"/>
    <property type="evidence" value="ECO:0007669"/>
    <property type="project" value="UniProtKB-EC"/>
</dbReference>
<dbReference type="Gene3D" id="3.40.50.300">
    <property type="entry name" value="P-loop containing nucleotide triphosphate hydrolases"/>
    <property type="match status" value="1"/>
</dbReference>
<dbReference type="Pfam" id="PF13177">
    <property type="entry name" value="DNA_pol3_delta2"/>
    <property type="match status" value="1"/>
</dbReference>
<name>A0A540R982_9CORY</name>
<comment type="caution">
    <text evidence="1">The sequence shown here is derived from an EMBL/GenBank/DDBJ whole genome shotgun (WGS) entry which is preliminary data.</text>
</comment>
<dbReference type="NCBIfam" id="NF005926">
    <property type="entry name" value="PRK07940.1"/>
    <property type="match status" value="1"/>
</dbReference>
<dbReference type="PANTHER" id="PTHR11669:SF8">
    <property type="entry name" value="DNA POLYMERASE III SUBUNIT DELTA"/>
    <property type="match status" value="1"/>
</dbReference>